<dbReference type="GO" id="GO:0005886">
    <property type="term" value="C:plasma membrane"/>
    <property type="evidence" value="ECO:0007669"/>
    <property type="project" value="TreeGrafter"/>
</dbReference>
<reference evidence="10" key="2">
    <citation type="journal article" date="2023" name="Science">
        <title>Genomic signatures of disease resistance in endangered staghorn corals.</title>
        <authorList>
            <person name="Vollmer S.V."/>
            <person name="Selwyn J.D."/>
            <person name="Despard B.A."/>
            <person name="Roesel C.L."/>
        </authorList>
    </citation>
    <scope>NUCLEOTIDE SEQUENCE</scope>
    <source>
        <strain evidence="10">K2</strain>
    </source>
</reference>
<dbReference type="InterPro" id="IPR017452">
    <property type="entry name" value="GPCR_Rhodpsn_7TM"/>
</dbReference>
<dbReference type="Pfam" id="PF00001">
    <property type="entry name" value="7tm_1"/>
    <property type="match status" value="1"/>
</dbReference>
<name>A0AAD9QYC7_ACRCE</name>
<keyword evidence="2 8" id="KW-0812">Transmembrane</keyword>
<keyword evidence="3 8" id="KW-1133">Transmembrane helix</keyword>
<evidence type="ECO:0000256" key="6">
    <source>
        <dbReference type="ARBA" id="ARBA00023170"/>
    </source>
</evidence>
<evidence type="ECO:0000256" key="1">
    <source>
        <dbReference type="ARBA" id="ARBA00004141"/>
    </source>
</evidence>
<dbReference type="InterPro" id="IPR000276">
    <property type="entry name" value="GPCR_Rhodpsn"/>
</dbReference>
<dbReference type="PRINTS" id="PR00237">
    <property type="entry name" value="GPCRRHODOPSN"/>
</dbReference>
<sequence length="333" mass="37852">MEEDIEYSGSGQIEQDNYFIAIDRTSLTVQSAWYSFVLTLGLIGNLYIILTVWCRKDMSSTTNLFIVNLAISDLGILAISLPAAFINDYFPWPFDKLTCQIFVPLNEVFFCVSIFTLTIITLERVRVVCRPFKPRISAKEAKIIIVIVWIVSYLAVGFPLSFLMKIEEPRNYRKCMLQWPDVVQKRLHICFIATLIIVPLFTTAGGYAAIVVHMRRQSARIRARANSVSSDTFTFQRDMLNLQSNTKLIKMLLVIVIVFWTCMLPLTLLALASEFGGIDTTSKAVQGLYSFCKALFLSNSAFNPIAVYIMSSELRKGLYAFQKKLSRHFCTQS</sequence>
<evidence type="ECO:0000256" key="3">
    <source>
        <dbReference type="ARBA" id="ARBA00022989"/>
    </source>
</evidence>
<dbReference type="AlphaFoldDB" id="A0AAD9QYC7"/>
<dbReference type="PROSITE" id="PS50262">
    <property type="entry name" value="G_PROTEIN_RECEP_F1_2"/>
    <property type="match status" value="1"/>
</dbReference>
<organism evidence="10 11">
    <name type="scientific">Acropora cervicornis</name>
    <name type="common">Staghorn coral</name>
    <dbReference type="NCBI Taxonomy" id="6130"/>
    <lineage>
        <taxon>Eukaryota</taxon>
        <taxon>Metazoa</taxon>
        <taxon>Cnidaria</taxon>
        <taxon>Anthozoa</taxon>
        <taxon>Hexacorallia</taxon>
        <taxon>Scleractinia</taxon>
        <taxon>Astrocoeniina</taxon>
        <taxon>Acroporidae</taxon>
        <taxon>Acropora</taxon>
    </lineage>
</organism>
<feature type="transmembrane region" description="Helical" evidence="8">
    <location>
        <begin position="288"/>
        <end position="309"/>
    </location>
</feature>
<dbReference type="GO" id="GO:0004930">
    <property type="term" value="F:G protein-coupled receptor activity"/>
    <property type="evidence" value="ECO:0007669"/>
    <property type="project" value="UniProtKB-KW"/>
</dbReference>
<evidence type="ECO:0000256" key="2">
    <source>
        <dbReference type="ARBA" id="ARBA00022692"/>
    </source>
</evidence>
<proteinExistence type="predicted"/>
<feature type="transmembrane region" description="Helical" evidence="8">
    <location>
        <begin position="101"/>
        <end position="122"/>
    </location>
</feature>
<feature type="transmembrane region" description="Helical" evidence="8">
    <location>
        <begin position="248"/>
        <end position="268"/>
    </location>
</feature>
<dbReference type="PANTHER" id="PTHR45695:SF9">
    <property type="entry name" value="LEUCOKININ RECEPTOR"/>
    <property type="match status" value="1"/>
</dbReference>
<evidence type="ECO:0000256" key="5">
    <source>
        <dbReference type="ARBA" id="ARBA00023136"/>
    </source>
</evidence>
<dbReference type="CDD" id="cd00637">
    <property type="entry name" value="7tm_classA_rhodopsin-like"/>
    <property type="match status" value="1"/>
</dbReference>
<dbReference type="EMBL" id="JARQWQ010000009">
    <property type="protein sequence ID" value="KAK2569607.1"/>
    <property type="molecule type" value="Genomic_DNA"/>
</dbReference>
<feature type="transmembrane region" description="Helical" evidence="8">
    <location>
        <begin position="186"/>
        <end position="212"/>
    </location>
</feature>
<evidence type="ECO:0000313" key="11">
    <source>
        <dbReference type="Proteomes" id="UP001249851"/>
    </source>
</evidence>
<accession>A0AAD9QYC7</accession>
<feature type="domain" description="G-protein coupled receptors family 1 profile" evidence="9">
    <location>
        <begin position="44"/>
        <end position="307"/>
    </location>
</feature>
<feature type="transmembrane region" description="Helical" evidence="8">
    <location>
        <begin position="143"/>
        <end position="166"/>
    </location>
</feature>
<dbReference type="PANTHER" id="PTHR45695">
    <property type="entry name" value="LEUCOKININ RECEPTOR-RELATED"/>
    <property type="match status" value="1"/>
</dbReference>
<keyword evidence="5 8" id="KW-0472">Membrane</keyword>
<evidence type="ECO:0000259" key="9">
    <source>
        <dbReference type="PROSITE" id="PS50262"/>
    </source>
</evidence>
<comment type="caution">
    <text evidence="10">The sequence shown here is derived from an EMBL/GenBank/DDBJ whole genome shotgun (WGS) entry which is preliminary data.</text>
</comment>
<protein>
    <submittedName>
        <fullName evidence="10">Orexin/Hypocretin receptor type 1</fullName>
    </submittedName>
</protein>
<keyword evidence="7" id="KW-0807">Transducer</keyword>
<evidence type="ECO:0000256" key="8">
    <source>
        <dbReference type="SAM" id="Phobius"/>
    </source>
</evidence>
<keyword evidence="4" id="KW-0297">G-protein coupled receptor</keyword>
<keyword evidence="11" id="KW-1185">Reference proteome</keyword>
<evidence type="ECO:0000313" key="10">
    <source>
        <dbReference type="EMBL" id="KAK2569607.1"/>
    </source>
</evidence>
<keyword evidence="6 10" id="KW-0675">Receptor</keyword>
<dbReference type="SUPFAM" id="SSF81321">
    <property type="entry name" value="Family A G protein-coupled receptor-like"/>
    <property type="match status" value="1"/>
</dbReference>
<evidence type="ECO:0000256" key="7">
    <source>
        <dbReference type="ARBA" id="ARBA00023224"/>
    </source>
</evidence>
<evidence type="ECO:0000256" key="4">
    <source>
        <dbReference type="ARBA" id="ARBA00023040"/>
    </source>
</evidence>
<feature type="transmembrane region" description="Helical" evidence="8">
    <location>
        <begin position="32"/>
        <end position="53"/>
    </location>
</feature>
<feature type="transmembrane region" description="Helical" evidence="8">
    <location>
        <begin position="65"/>
        <end position="86"/>
    </location>
</feature>
<dbReference type="Gene3D" id="1.20.1070.10">
    <property type="entry name" value="Rhodopsin 7-helix transmembrane proteins"/>
    <property type="match status" value="1"/>
</dbReference>
<gene>
    <name evidence="10" type="ORF">P5673_005434</name>
</gene>
<reference evidence="10" key="1">
    <citation type="journal article" date="2023" name="G3 (Bethesda)">
        <title>Whole genome assembly and annotation of the endangered Caribbean coral Acropora cervicornis.</title>
        <authorList>
            <person name="Selwyn J.D."/>
            <person name="Vollmer S.V."/>
        </authorList>
    </citation>
    <scope>NUCLEOTIDE SEQUENCE</scope>
    <source>
        <strain evidence="10">K2</strain>
    </source>
</reference>
<dbReference type="Proteomes" id="UP001249851">
    <property type="component" value="Unassembled WGS sequence"/>
</dbReference>
<comment type="subcellular location">
    <subcellularLocation>
        <location evidence="1">Membrane</location>
        <topology evidence="1">Multi-pass membrane protein</topology>
    </subcellularLocation>
</comment>